<keyword evidence="4" id="KW-0808">Transferase</keyword>
<evidence type="ECO:0000256" key="4">
    <source>
        <dbReference type="ARBA" id="ARBA00022679"/>
    </source>
</evidence>
<comment type="cofactor">
    <cofactor evidence="1">
        <name>Mn(2+)</name>
        <dbReference type="ChEBI" id="CHEBI:29035"/>
    </cofactor>
</comment>
<comment type="catalytic activity">
    <reaction evidence="11">
        <text>[1,4-alpha-D-glucosyl](n)-L-tyrosyl-[glycogenin] + UDP-alpha-D-glucose = [1,4-alpha-D-glucosyl](n+1)-L-tyrosyl-[glycogenin] + UDP + H(+)</text>
        <dbReference type="Rhea" id="RHEA:56560"/>
        <dbReference type="Rhea" id="RHEA-COMP:14606"/>
        <dbReference type="Rhea" id="RHEA-COMP:14607"/>
        <dbReference type="ChEBI" id="CHEBI:15378"/>
        <dbReference type="ChEBI" id="CHEBI:58223"/>
        <dbReference type="ChEBI" id="CHEBI:58885"/>
        <dbReference type="ChEBI" id="CHEBI:140574"/>
        <dbReference type="EC" id="2.4.1.186"/>
    </reaction>
</comment>
<feature type="compositionally biased region" description="Basic residues" evidence="14">
    <location>
        <begin position="432"/>
        <end position="442"/>
    </location>
</feature>
<comment type="catalytic activity">
    <reaction evidence="12">
        <text>L-tyrosyl-[glycogenin] + UDP-alpha-D-glucose = alpha-D-glucosyl-L-tyrosyl-[glycogenin] + UDP + H(+)</text>
        <dbReference type="Rhea" id="RHEA:23360"/>
        <dbReference type="Rhea" id="RHEA-COMP:14604"/>
        <dbReference type="Rhea" id="RHEA-COMP:14605"/>
        <dbReference type="ChEBI" id="CHEBI:15378"/>
        <dbReference type="ChEBI" id="CHEBI:46858"/>
        <dbReference type="ChEBI" id="CHEBI:58223"/>
        <dbReference type="ChEBI" id="CHEBI:58885"/>
        <dbReference type="ChEBI" id="CHEBI:140573"/>
        <dbReference type="EC" id="2.4.1.186"/>
    </reaction>
</comment>
<organism evidence="15 16">
    <name type="scientific">Linnemannia exigua</name>
    <dbReference type="NCBI Taxonomy" id="604196"/>
    <lineage>
        <taxon>Eukaryota</taxon>
        <taxon>Fungi</taxon>
        <taxon>Fungi incertae sedis</taxon>
        <taxon>Mucoromycota</taxon>
        <taxon>Mortierellomycotina</taxon>
        <taxon>Mortierellomycetes</taxon>
        <taxon>Mortierellales</taxon>
        <taxon>Mortierellaceae</taxon>
        <taxon>Linnemannia</taxon>
    </lineage>
</organism>
<dbReference type="Proteomes" id="UP001194580">
    <property type="component" value="Unassembled WGS sequence"/>
</dbReference>
<evidence type="ECO:0000256" key="9">
    <source>
        <dbReference type="ARBA" id="ARBA00038162"/>
    </source>
</evidence>
<feature type="region of interest" description="Disordered" evidence="14">
    <location>
        <begin position="318"/>
        <end position="549"/>
    </location>
</feature>
<dbReference type="FunFam" id="3.90.550.10:FF:000092">
    <property type="entry name" value="Glycogenin 2"/>
    <property type="match status" value="1"/>
</dbReference>
<evidence type="ECO:0000256" key="3">
    <source>
        <dbReference type="ARBA" id="ARBA00022490"/>
    </source>
</evidence>
<evidence type="ECO:0000256" key="7">
    <source>
        <dbReference type="ARBA" id="ARBA00023180"/>
    </source>
</evidence>
<dbReference type="Gene3D" id="3.90.550.10">
    <property type="entry name" value="Spore Coat Polysaccharide Biosynthesis Protein SpsA, Chain A"/>
    <property type="match status" value="1"/>
</dbReference>
<comment type="similarity">
    <text evidence="9">Belongs to the glycosyltransferase 8 family. Glycogenin subfamily.</text>
</comment>
<feature type="region of interest" description="Disordered" evidence="14">
    <location>
        <begin position="1328"/>
        <end position="1356"/>
    </location>
</feature>
<dbReference type="GO" id="GO:0046872">
    <property type="term" value="F:metal ion binding"/>
    <property type="evidence" value="ECO:0007669"/>
    <property type="project" value="UniProtKB-KW"/>
</dbReference>
<evidence type="ECO:0000256" key="12">
    <source>
        <dbReference type="ARBA" id="ARBA00052293"/>
    </source>
</evidence>
<sequence length="1595" mass="178052">MEAYITLLTNNSYASGALVLGNSLRASQTTKQLAILITTSVSRPIREKLSHVYDSLIEIGEIDSQSHKNLALLGRPELGITLTKIHVFNQTQYSKVVFLDADTLVLRNIDDLFDTAANGSVEEEDQNKRFAASPDAGWPDCFNSGVFVCRPCYKDYAGLIQMASQEGTFDGGDQGLLNSYFSGWSRGEASNRLPFTYNTTPTASYSYAPAYQQYRDRLAVVHFIGNFKPWQWLRFADGKVFPRNTSSKDSIDLVQQWWNVFDNFVGGKPSDIHDVVHGYDLPPISQWDHVGLDRQPHEPEAEKRPHYDGWFQAYDHQNQAQQPPKEGHAEEWQPPIPPRLGERVEWLHEHHHQHHHHDHDQHHHHEHHHHEKHQHQVKHHHQHHHHHHHHHHHQHQHQEHHHHGQHENHQNGHHGHPHHPNGHHEHQQNGLHGKHEHHHHEHHDHSQHDHHRHEHNGHHEHHEHHKNHEEHHHQEPGVPHPPTQHEPHYAYNPHHLTDYHYQPPPLPPVIPPLPEPESHSWRPNDAVTSVDERQTHHKRTPSSTSTIDREVNPHHLTDYRFRLPPVIDSPDVANGAAKFGAIIPEPVGLPDMYYPNAWDLPEDPRKAHPTLEVTPLLIEDTTNKDNTSVPSGKGRPIFPWEASGSVNSTPRAPTRKYYNYAASAEERKRLHDLEVAKRLEIEEEALKQIRLQEHARYERERLKEEAQEQVTGSQAFESFRLVNAWDVDVGVQMSILRKTEKRRPRSRKSSAGGFRKGYGLEDMLAYEARQRQEQYEAELIQRRLDEEERWQREQEEARVKEEELRLEKLRLAKIAKIRAAERLRKQEESSTYVFRNAWDPPNIGVTKKKLRIEDEDIEFALPLRQDRRSEMTFGYGSSSNVLESEAAVARSSSAAAVLAGGAATAGGIALAARSGAVQEDSESAKSAEVSERAARSSSGAAIIKVEAATLSSAAVASARKDTGTITSSTSTTTENTSAARTSTAQGAISSTSTKITAPGTHRFVKTTVTTTITRRKFTNGVEVSSATTSSTTGGERMFEIPAGPRSGHYFTGQGRRTVSVGSSQEASRLTGATTTRATGTTTTQATDTTTTTTTANKTSTQRAITSGHSDESKATHTEAHKSTLIEGHKSTLPEGQKSTYGEGLKSLHGSKVVTSVHQAPTRVYQAGQQVTTAAAITSDTTRTTATTTSSRTIVQGSTHSDISGVTTSSSSSHFGISGSLFKTEDLEEPKTLTGLALQINTGSQNKERGVEEEWALEIEERQRINDLRERNASAAAAAEAMQVLNRYPQATDRYATRRRADSTSSTKSIGGGALYANDPHVYSSSSAFRSSIAREKSTKTTAARSQDASSDEAEVDPVYQEELDELEYFGTRHTRGTLPLGSPYMPSTPLAGSSHRYSTSASGFSSRAGSRPTTPGPSTPSRFGPGTPKLSSKRAFELKQGTIKGLQQSQSQSEQQQSAMDDFSNYRIEWNWKELSGKKPRHWSAESGEEYYDPYSALSTHGSLIDSDEDDHILDSSDEDSEEEEQEALREQQKKSGGVEGSGGITRSSSSSSIRGSGAFATGADNDFTRESEFVIRGGKIARRRSSMVLDRELL</sequence>
<keyword evidence="6" id="KW-0320">Glycogen biosynthesis</keyword>
<feature type="compositionally biased region" description="Low complexity" evidence="14">
    <location>
        <begin position="1447"/>
        <end position="1458"/>
    </location>
</feature>
<feature type="compositionally biased region" description="Polar residues" evidence="14">
    <location>
        <begin position="1339"/>
        <end position="1348"/>
    </location>
</feature>
<evidence type="ECO:0000256" key="2">
    <source>
        <dbReference type="ARBA" id="ARBA00004496"/>
    </source>
</evidence>
<dbReference type="PANTHER" id="PTHR11183">
    <property type="entry name" value="GLYCOGENIN SUBFAMILY MEMBER"/>
    <property type="match status" value="1"/>
</dbReference>
<keyword evidence="8" id="KW-0464">Manganese</keyword>
<evidence type="ECO:0000256" key="8">
    <source>
        <dbReference type="ARBA" id="ARBA00023211"/>
    </source>
</evidence>
<feature type="compositionally biased region" description="Polar residues" evidence="14">
    <location>
        <begin position="1054"/>
        <end position="1067"/>
    </location>
</feature>
<feature type="compositionally biased region" description="Basic and acidic residues" evidence="14">
    <location>
        <begin position="1108"/>
        <end position="1131"/>
    </location>
</feature>
<comment type="function">
    <text evidence="13">Self-glucosylating initiator of glycogen synthesis. It catalyzes the formation of a short alpha (1,4)-glucosyl chain covalently attached via a glucose 1-O-tyrosyl linkage to internal tyrosine residues and these chains act as primers for the elongation reaction catalyzed by glycogen synthase.</text>
</comment>
<gene>
    <name evidence="15" type="primary">GYG1</name>
    <name evidence="15" type="ORF">BGZ95_000693</name>
</gene>
<feature type="compositionally biased region" description="Basic residues" evidence="14">
    <location>
        <begin position="448"/>
        <end position="465"/>
    </location>
</feature>
<keyword evidence="3" id="KW-0963">Cytoplasm</keyword>
<dbReference type="GO" id="GO:0008466">
    <property type="term" value="F:glycogenin glucosyltransferase activity"/>
    <property type="evidence" value="ECO:0007669"/>
    <property type="project" value="UniProtKB-EC"/>
</dbReference>
<feature type="compositionally biased region" description="Low complexity" evidence="14">
    <location>
        <begin position="1419"/>
        <end position="1428"/>
    </location>
</feature>
<comment type="caution">
    <text evidence="15">The sequence shown here is derived from an EMBL/GenBank/DDBJ whole genome shotgun (WGS) entry which is preliminary data.</text>
</comment>
<dbReference type="CDD" id="cd02537">
    <property type="entry name" value="GT8_Glycogenin"/>
    <property type="match status" value="1"/>
</dbReference>
<evidence type="ECO:0000256" key="14">
    <source>
        <dbReference type="SAM" id="MobiDB-lite"/>
    </source>
</evidence>
<evidence type="ECO:0000256" key="11">
    <source>
        <dbReference type="ARBA" id="ARBA00050886"/>
    </source>
</evidence>
<feature type="region of interest" description="Disordered" evidence="14">
    <location>
        <begin position="956"/>
        <end position="994"/>
    </location>
</feature>
<feature type="region of interest" description="Disordered" evidence="14">
    <location>
        <begin position="1374"/>
        <end position="1460"/>
    </location>
</feature>
<feature type="compositionally biased region" description="Basic residues" evidence="14">
    <location>
        <begin position="411"/>
        <end position="421"/>
    </location>
</feature>
<feature type="compositionally biased region" description="Pro residues" evidence="14">
    <location>
        <begin position="502"/>
        <end position="515"/>
    </location>
</feature>
<dbReference type="SUPFAM" id="SSF53448">
    <property type="entry name" value="Nucleotide-diphospho-sugar transferases"/>
    <property type="match status" value="1"/>
</dbReference>
<keyword evidence="5" id="KW-0479">Metal-binding</keyword>
<evidence type="ECO:0000256" key="6">
    <source>
        <dbReference type="ARBA" id="ARBA00023056"/>
    </source>
</evidence>
<evidence type="ECO:0000256" key="1">
    <source>
        <dbReference type="ARBA" id="ARBA00001936"/>
    </source>
</evidence>
<comment type="subcellular location">
    <subcellularLocation>
        <location evidence="2">Cytoplasm</location>
    </subcellularLocation>
</comment>
<dbReference type="InterPro" id="IPR002495">
    <property type="entry name" value="Glyco_trans_8"/>
</dbReference>
<proteinExistence type="inferred from homology"/>
<feature type="compositionally biased region" description="Acidic residues" evidence="14">
    <location>
        <begin position="1506"/>
        <end position="1526"/>
    </location>
</feature>
<dbReference type="Pfam" id="PF01501">
    <property type="entry name" value="Glyco_transf_8"/>
    <property type="match status" value="1"/>
</dbReference>
<feature type="compositionally biased region" description="Low complexity" evidence="14">
    <location>
        <begin position="1398"/>
        <end position="1413"/>
    </location>
</feature>
<dbReference type="EMBL" id="JAAAIL010000113">
    <property type="protein sequence ID" value="KAG0279625.1"/>
    <property type="molecule type" value="Genomic_DNA"/>
</dbReference>
<keyword evidence="7" id="KW-0325">Glycoprotein</keyword>
<dbReference type="InterPro" id="IPR029044">
    <property type="entry name" value="Nucleotide-diphossugar_trans"/>
</dbReference>
<feature type="region of interest" description="Disordered" evidence="14">
    <location>
        <begin position="1289"/>
        <end position="1316"/>
    </location>
</feature>
<dbReference type="GO" id="GO:0005737">
    <property type="term" value="C:cytoplasm"/>
    <property type="evidence" value="ECO:0007669"/>
    <property type="project" value="UniProtKB-SubCell"/>
</dbReference>
<feature type="compositionally biased region" description="Polar residues" evidence="14">
    <location>
        <begin position="985"/>
        <end position="994"/>
    </location>
</feature>
<evidence type="ECO:0000256" key="5">
    <source>
        <dbReference type="ARBA" id="ARBA00022723"/>
    </source>
</evidence>
<keyword evidence="16" id="KW-1185">Reference proteome</keyword>
<dbReference type="EC" id="2.4.1.186" evidence="10"/>
<feature type="compositionally biased region" description="Basic and acidic residues" evidence="14">
    <location>
        <begin position="466"/>
        <end position="475"/>
    </location>
</feature>
<feature type="compositionally biased region" description="Basic residues" evidence="14">
    <location>
        <begin position="364"/>
        <end position="404"/>
    </location>
</feature>
<dbReference type="GO" id="GO:0005978">
    <property type="term" value="P:glycogen biosynthetic process"/>
    <property type="evidence" value="ECO:0007669"/>
    <property type="project" value="UniProtKB-KW"/>
</dbReference>
<reference evidence="15" key="1">
    <citation type="journal article" date="2020" name="Fungal Divers.">
        <title>Resolving the Mortierellaceae phylogeny through synthesis of multi-gene phylogenetics and phylogenomics.</title>
        <authorList>
            <person name="Vandepol N."/>
            <person name="Liber J."/>
            <person name="Desiro A."/>
            <person name="Na H."/>
            <person name="Kennedy M."/>
            <person name="Barry K."/>
            <person name="Grigoriev I.V."/>
            <person name="Miller A.N."/>
            <person name="O'Donnell K."/>
            <person name="Stajich J.E."/>
            <person name="Bonito G."/>
        </authorList>
    </citation>
    <scope>NUCLEOTIDE SEQUENCE</scope>
    <source>
        <strain evidence="15">NRRL 28262</strain>
    </source>
</reference>
<feature type="compositionally biased region" description="Low complexity" evidence="14">
    <location>
        <begin position="956"/>
        <end position="984"/>
    </location>
</feature>
<evidence type="ECO:0000256" key="13">
    <source>
        <dbReference type="ARBA" id="ARBA00057883"/>
    </source>
</evidence>
<evidence type="ECO:0000313" key="15">
    <source>
        <dbReference type="EMBL" id="KAG0279625.1"/>
    </source>
</evidence>
<accession>A0AAD4DJ89</accession>
<evidence type="ECO:0000256" key="10">
    <source>
        <dbReference type="ARBA" id="ARBA00038934"/>
    </source>
</evidence>
<feature type="compositionally biased region" description="Low complexity" evidence="14">
    <location>
        <begin position="1545"/>
        <end position="1558"/>
    </location>
</feature>
<feature type="region of interest" description="Disordered" evidence="14">
    <location>
        <begin position="1499"/>
        <end position="1564"/>
    </location>
</feature>
<protein>
    <recommendedName>
        <fullName evidence="10">glycogenin glucosyltransferase</fullName>
        <ecNumber evidence="10">2.4.1.186</ecNumber>
    </recommendedName>
</protein>
<evidence type="ECO:0000313" key="16">
    <source>
        <dbReference type="Proteomes" id="UP001194580"/>
    </source>
</evidence>
<name>A0AAD4DJ89_9FUNG</name>
<feature type="compositionally biased region" description="Low complexity" evidence="14">
    <location>
        <begin position="1070"/>
        <end position="1100"/>
    </location>
</feature>
<feature type="region of interest" description="Disordered" evidence="14">
    <location>
        <begin position="1041"/>
        <end position="1135"/>
    </location>
</feature>
<feature type="region of interest" description="Disordered" evidence="14">
    <location>
        <begin position="622"/>
        <end position="649"/>
    </location>
</feature>
<dbReference type="InterPro" id="IPR050587">
    <property type="entry name" value="GNT1/Glycosyltrans_8"/>
</dbReference>